<name>A0ABS4IWB5_9BACL</name>
<evidence type="ECO:0000313" key="3">
    <source>
        <dbReference type="Proteomes" id="UP001519287"/>
    </source>
</evidence>
<evidence type="ECO:0000256" key="1">
    <source>
        <dbReference type="SAM" id="MobiDB-lite"/>
    </source>
</evidence>
<accession>A0ABS4IWB5</accession>
<dbReference type="Proteomes" id="UP001519287">
    <property type="component" value="Unassembled WGS sequence"/>
</dbReference>
<organism evidence="2 3">
    <name type="scientific">Paenibacillus eucommiae</name>
    <dbReference type="NCBI Taxonomy" id="1355755"/>
    <lineage>
        <taxon>Bacteria</taxon>
        <taxon>Bacillati</taxon>
        <taxon>Bacillota</taxon>
        <taxon>Bacilli</taxon>
        <taxon>Bacillales</taxon>
        <taxon>Paenibacillaceae</taxon>
        <taxon>Paenibacillus</taxon>
    </lineage>
</organism>
<evidence type="ECO:0000313" key="2">
    <source>
        <dbReference type="EMBL" id="MBP1991860.1"/>
    </source>
</evidence>
<feature type="region of interest" description="Disordered" evidence="1">
    <location>
        <begin position="65"/>
        <end position="103"/>
    </location>
</feature>
<dbReference type="EMBL" id="JAGGLB010000010">
    <property type="protein sequence ID" value="MBP1991860.1"/>
    <property type="molecule type" value="Genomic_DNA"/>
</dbReference>
<protein>
    <submittedName>
        <fullName evidence="2">Uncharacterized protein</fullName>
    </submittedName>
</protein>
<dbReference type="RefSeq" id="WP_312894607.1">
    <property type="nucleotide sequence ID" value="NZ_JAGGLB010000010.1"/>
</dbReference>
<keyword evidence="3" id="KW-1185">Reference proteome</keyword>
<proteinExistence type="predicted"/>
<sequence>MDAKELEEQLAKKLTAGEIENQDAEEAAVKRLPIKTEIRIQAQIDPVVEETKQYRKMAEEVDKRYSRYDKFVDGDSSEGASKSGTESGLESESESASERKTES</sequence>
<reference evidence="2 3" key="1">
    <citation type="submission" date="2021-03" db="EMBL/GenBank/DDBJ databases">
        <title>Genomic Encyclopedia of Type Strains, Phase IV (KMG-IV): sequencing the most valuable type-strain genomes for metagenomic binning, comparative biology and taxonomic classification.</title>
        <authorList>
            <person name="Goeker M."/>
        </authorList>
    </citation>
    <scope>NUCLEOTIDE SEQUENCE [LARGE SCALE GENOMIC DNA]</scope>
    <source>
        <strain evidence="2 3">DSM 26048</strain>
    </source>
</reference>
<comment type="caution">
    <text evidence="2">The sequence shown here is derived from an EMBL/GenBank/DDBJ whole genome shotgun (WGS) entry which is preliminary data.</text>
</comment>
<gene>
    <name evidence="2" type="ORF">J2Z66_003467</name>
</gene>